<sequence length="57" mass="6622">MVAYEQRLERLGYAPECARRIVDDFTSTGKLKDLADYINYKESEKRSINEHVTEVLG</sequence>
<protein>
    <submittedName>
        <fullName evidence="1">Uncharacterized protein</fullName>
    </submittedName>
</protein>
<reference evidence="1" key="1">
    <citation type="submission" date="2020-08" db="EMBL/GenBank/DDBJ databases">
        <title>Genome public.</title>
        <authorList>
            <person name="Liu C."/>
            <person name="Sun Q."/>
        </authorList>
    </citation>
    <scope>NUCLEOTIDE SEQUENCE</scope>
    <source>
        <strain evidence="1">NSJ-28</strain>
    </source>
</reference>
<dbReference type="EMBL" id="JACOPL010000064">
    <property type="protein sequence ID" value="MBC5726905.1"/>
    <property type="molecule type" value="Genomic_DNA"/>
</dbReference>
<gene>
    <name evidence="1" type="ORF">H8S45_15820</name>
</gene>
<evidence type="ECO:0000313" key="1">
    <source>
        <dbReference type="EMBL" id="MBC5726905.1"/>
    </source>
</evidence>
<organism evidence="1 2">
    <name type="scientific">Agathobaculum faecis</name>
    <dbReference type="NCBI Taxonomy" id="2763013"/>
    <lineage>
        <taxon>Bacteria</taxon>
        <taxon>Bacillati</taxon>
        <taxon>Bacillota</taxon>
        <taxon>Clostridia</taxon>
        <taxon>Eubacteriales</taxon>
        <taxon>Butyricicoccaceae</taxon>
        <taxon>Agathobaculum</taxon>
    </lineage>
</organism>
<comment type="caution">
    <text evidence="1">The sequence shown here is derived from an EMBL/GenBank/DDBJ whole genome shotgun (WGS) entry which is preliminary data.</text>
</comment>
<dbReference type="RefSeq" id="WP_186950598.1">
    <property type="nucleotide sequence ID" value="NZ_JACOPL010000064.1"/>
</dbReference>
<name>A0A923LWW9_9FIRM</name>
<dbReference type="AlphaFoldDB" id="A0A923LWW9"/>
<accession>A0A923LWW9</accession>
<keyword evidence="2" id="KW-1185">Reference proteome</keyword>
<proteinExistence type="predicted"/>
<evidence type="ECO:0000313" key="2">
    <source>
        <dbReference type="Proteomes" id="UP000606499"/>
    </source>
</evidence>
<dbReference type="Proteomes" id="UP000606499">
    <property type="component" value="Unassembled WGS sequence"/>
</dbReference>